<evidence type="ECO:0000313" key="3">
    <source>
        <dbReference type="Proteomes" id="UP000574390"/>
    </source>
</evidence>
<feature type="signal peptide" evidence="1">
    <location>
        <begin position="1"/>
        <end position="21"/>
    </location>
</feature>
<gene>
    <name evidence="2" type="ORF">FOZ62_010415</name>
</gene>
<reference evidence="2 3" key="1">
    <citation type="submission" date="2020-04" db="EMBL/GenBank/DDBJ databases">
        <title>Perkinsus olseni comparative genomics.</title>
        <authorList>
            <person name="Bogema D.R."/>
        </authorList>
    </citation>
    <scope>NUCLEOTIDE SEQUENCE [LARGE SCALE GENOMIC DNA]</scope>
    <source>
        <strain evidence="2">ATCC PRA-205</strain>
    </source>
</reference>
<name>A0A7J6RA63_PEROL</name>
<accession>A0A7J6RA63</accession>
<dbReference type="EMBL" id="JABANM010024219">
    <property type="protein sequence ID" value="KAF4716580.1"/>
    <property type="molecule type" value="Genomic_DNA"/>
</dbReference>
<organism evidence="2 3">
    <name type="scientific">Perkinsus olseni</name>
    <name type="common">Perkinsus atlanticus</name>
    <dbReference type="NCBI Taxonomy" id="32597"/>
    <lineage>
        <taxon>Eukaryota</taxon>
        <taxon>Sar</taxon>
        <taxon>Alveolata</taxon>
        <taxon>Perkinsozoa</taxon>
        <taxon>Perkinsea</taxon>
        <taxon>Perkinsida</taxon>
        <taxon>Perkinsidae</taxon>
        <taxon>Perkinsus</taxon>
    </lineage>
</organism>
<sequence>MSNSIPTWLAVIQAVLIVTTALEPGTYIYEAVDCTIAYEVDDSLYATLTVQSHIKPGASGFSLPLDLPPVPLVSDDGNKTYSYDLQRADPHLPLSHLFDMVKSTFSMTGWVDLNDDTFPPVGTKTGDFTVITYESPNAISIKFRGKPIILMRNGRNVVAGKYVYKSPTGPRFKLAYKISHDGDVRIRARCGKRGTPRFHFQLFEHFGPGDISKYYTLEPKVLKASSPQYVWDHVLEAVRRACPERARYFQPDDLKRVVVANETTIFVHFRESRLGLTKVSP</sequence>
<proteinExistence type="predicted"/>
<evidence type="ECO:0000256" key="1">
    <source>
        <dbReference type="SAM" id="SignalP"/>
    </source>
</evidence>
<keyword evidence="1" id="KW-0732">Signal</keyword>
<feature type="chain" id="PRO_5029739949" evidence="1">
    <location>
        <begin position="22"/>
        <end position="281"/>
    </location>
</feature>
<dbReference type="Proteomes" id="UP000574390">
    <property type="component" value="Unassembled WGS sequence"/>
</dbReference>
<evidence type="ECO:0000313" key="2">
    <source>
        <dbReference type="EMBL" id="KAF4716580.1"/>
    </source>
</evidence>
<comment type="caution">
    <text evidence="2">The sequence shown here is derived from an EMBL/GenBank/DDBJ whole genome shotgun (WGS) entry which is preliminary data.</text>
</comment>
<protein>
    <submittedName>
        <fullName evidence="2">Uncharacterized protein</fullName>
    </submittedName>
</protein>
<dbReference type="AlphaFoldDB" id="A0A7J6RA63"/>